<name>A0A8S0W0F3_CYCAE</name>
<dbReference type="Proteomes" id="UP000467700">
    <property type="component" value="Unassembled WGS sequence"/>
</dbReference>
<sequence>MCCLWEENIKKLADAGGLEAWELLSDDEKDQQDQETYNRLCRCLGNEAWEKLSTEAKEEAALYIWTGCCMHKEMNGTKGGATRMGGFWSWNKIPGPLKLFNHDNAAAVAAGPSTAHDQAMDVSQGGAIKLALLAGMLFNHKDNKKGLQDTYRIYFECCLGYAVHFPDTRNTHFQSHLQGATELLIHLPLYIDLMLEVKDNKEKGNFNHLELNMFNGLHDTPTLMEMAALTLYLLTISYSYMRVVRGSGEQRINTLDLVPLHDKVKNHCQAVIDNPDLLLAQDASFETGSFDGKPWERADAFYTVQRMVPTLPYLRGCLIDFFEGALETWEQFGLEFEKGRPINGMTEEQKKRLFTSATNDHNEGALSKLCTDLRCAPNMSLTCWNAGTMYKCNRTHGFMKKILTQKHKAFLCSEVHRLDSLKLDQQRRQKQAEYNQ</sequence>
<gene>
    <name evidence="1" type="ORF">AAE3_LOCUS12404</name>
</gene>
<dbReference type="EMBL" id="CACVBS010000086">
    <property type="protein sequence ID" value="CAA7270144.1"/>
    <property type="molecule type" value="Genomic_DNA"/>
</dbReference>
<evidence type="ECO:0000313" key="1">
    <source>
        <dbReference type="EMBL" id="CAA7270144.1"/>
    </source>
</evidence>
<protein>
    <submittedName>
        <fullName evidence="1">Uncharacterized protein</fullName>
    </submittedName>
</protein>
<reference evidence="1 2" key="1">
    <citation type="submission" date="2020-01" db="EMBL/GenBank/DDBJ databases">
        <authorList>
            <person name="Gupta K D."/>
        </authorList>
    </citation>
    <scope>NUCLEOTIDE SEQUENCE [LARGE SCALE GENOMIC DNA]</scope>
</reference>
<proteinExistence type="predicted"/>
<organism evidence="1 2">
    <name type="scientific">Cyclocybe aegerita</name>
    <name type="common">Black poplar mushroom</name>
    <name type="synonym">Agrocybe aegerita</name>
    <dbReference type="NCBI Taxonomy" id="1973307"/>
    <lineage>
        <taxon>Eukaryota</taxon>
        <taxon>Fungi</taxon>
        <taxon>Dikarya</taxon>
        <taxon>Basidiomycota</taxon>
        <taxon>Agaricomycotina</taxon>
        <taxon>Agaricomycetes</taxon>
        <taxon>Agaricomycetidae</taxon>
        <taxon>Agaricales</taxon>
        <taxon>Agaricineae</taxon>
        <taxon>Bolbitiaceae</taxon>
        <taxon>Cyclocybe</taxon>
    </lineage>
</organism>
<accession>A0A8S0W0F3</accession>
<dbReference type="AlphaFoldDB" id="A0A8S0W0F3"/>
<comment type="caution">
    <text evidence="1">The sequence shown here is derived from an EMBL/GenBank/DDBJ whole genome shotgun (WGS) entry which is preliminary data.</text>
</comment>
<keyword evidence="2" id="KW-1185">Reference proteome</keyword>
<dbReference type="OrthoDB" id="3236156at2759"/>
<evidence type="ECO:0000313" key="2">
    <source>
        <dbReference type="Proteomes" id="UP000467700"/>
    </source>
</evidence>